<organism evidence="1 2">
    <name type="scientific">Streptomyces cinnamoneus</name>
    <name type="common">Streptoverticillium cinnamoneum</name>
    <dbReference type="NCBI Taxonomy" id="53446"/>
    <lineage>
        <taxon>Bacteria</taxon>
        <taxon>Bacillati</taxon>
        <taxon>Actinomycetota</taxon>
        <taxon>Actinomycetes</taxon>
        <taxon>Kitasatosporales</taxon>
        <taxon>Streptomycetaceae</taxon>
        <taxon>Streptomyces</taxon>
        <taxon>Streptomyces cinnamoneus group</taxon>
    </lineage>
</organism>
<proteinExistence type="predicted"/>
<comment type="caution">
    <text evidence="1">The sequence shown here is derived from an EMBL/GenBank/DDBJ whole genome shotgun (WGS) entry which is preliminary data.</text>
</comment>
<dbReference type="EMBL" id="NHZO01000146">
    <property type="protein sequence ID" value="PHQ51432.1"/>
    <property type="molecule type" value="Genomic_DNA"/>
</dbReference>
<accession>A0A2G1XJL1</accession>
<gene>
    <name evidence="1" type="ORF">BLA24_13960</name>
</gene>
<dbReference type="AlphaFoldDB" id="A0A2G1XJL1"/>
<protein>
    <recommendedName>
        <fullName evidence="3">DUF2267 domain-containing protein</fullName>
    </recommendedName>
</protein>
<keyword evidence="2" id="KW-1185">Reference proteome</keyword>
<name>A0A2G1XJL1_STRCJ</name>
<sequence>MESRLTPQEVESRLRRVLGTATPVPAPDRPAEPVMPSFGSQAQWAAYGYHVVRRWLSAVATGRHRAHLSADEIDELAVETTARALNSFRDQARQPIAEPRAAAPELKTAFLTECVRHLPYAHRNRLHTAEHVPFVEFENTDEADLVGMLWGRATTDQAEALRHVACGQDEDVDTDEVVALTPLAIRAAALRYPEAVDPASIG</sequence>
<evidence type="ECO:0008006" key="3">
    <source>
        <dbReference type="Google" id="ProtNLM"/>
    </source>
</evidence>
<evidence type="ECO:0000313" key="1">
    <source>
        <dbReference type="EMBL" id="PHQ51432.1"/>
    </source>
</evidence>
<evidence type="ECO:0000313" key="2">
    <source>
        <dbReference type="Proteomes" id="UP000222531"/>
    </source>
</evidence>
<dbReference type="Proteomes" id="UP000222531">
    <property type="component" value="Unassembled WGS sequence"/>
</dbReference>
<reference evidence="1 2" key="1">
    <citation type="journal article" date="2017" name="Biochemistry">
        <title>Identification of the Biosynthetic Pathway for the Antibiotic Bicyclomycin.</title>
        <authorList>
            <person name="Patteson J."/>
            <person name="Cai W."/>
            <person name="Johnson R.A."/>
            <person name="Santa Maria K."/>
            <person name="Li B."/>
        </authorList>
    </citation>
    <scope>NUCLEOTIDE SEQUENCE [LARGE SCALE GENOMIC DNA]</scope>
    <source>
        <strain evidence="1 2">ATCC 21532</strain>
    </source>
</reference>